<name>A0A371PB65_9ACTN</name>
<comment type="caution">
    <text evidence="2">The sequence shown here is derived from an EMBL/GenBank/DDBJ whole genome shotgun (WGS) entry which is preliminary data.</text>
</comment>
<proteinExistence type="predicted"/>
<dbReference type="AlphaFoldDB" id="A0A371PB65"/>
<evidence type="ECO:0000256" key="1">
    <source>
        <dbReference type="SAM" id="SignalP"/>
    </source>
</evidence>
<gene>
    <name evidence="2" type="ORF">DX116_04180</name>
</gene>
<dbReference type="EMBL" id="QUBR01000001">
    <property type="protein sequence ID" value="REK72806.1"/>
    <property type="molecule type" value="Genomic_DNA"/>
</dbReference>
<keyword evidence="3" id="KW-1185">Reference proteome</keyword>
<keyword evidence="1" id="KW-0732">Signal</keyword>
<evidence type="ECO:0000313" key="2">
    <source>
        <dbReference type="EMBL" id="REK72806.1"/>
    </source>
</evidence>
<protein>
    <submittedName>
        <fullName evidence="2">Uncharacterized protein</fullName>
    </submittedName>
</protein>
<feature type="chain" id="PRO_5017009988" evidence="1">
    <location>
        <begin position="18"/>
        <end position="203"/>
    </location>
</feature>
<organism evidence="2 3">
    <name type="scientific">Aeromicrobium endophyticum</name>
    <dbReference type="NCBI Taxonomy" id="2292704"/>
    <lineage>
        <taxon>Bacteria</taxon>
        <taxon>Bacillati</taxon>
        <taxon>Actinomycetota</taxon>
        <taxon>Actinomycetes</taxon>
        <taxon>Propionibacteriales</taxon>
        <taxon>Nocardioidaceae</taxon>
        <taxon>Aeromicrobium</taxon>
    </lineage>
</organism>
<evidence type="ECO:0000313" key="3">
    <source>
        <dbReference type="Proteomes" id="UP000265581"/>
    </source>
</evidence>
<accession>A0A371PB65</accession>
<reference evidence="2 3" key="1">
    <citation type="submission" date="2018-08" db="EMBL/GenBank/DDBJ databases">
        <title>Aeromicrobium sp. M2KJ-4, whole genome shotgun sequence.</title>
        <authorList>
            <person name="Tuo L."/>
        </authorList>
    </citation>
    <scope>NUCLEOTIDE SEQUENCE [LARGE SCALE GENOMIC DNA]</scope>
    <source>
        <strain evidence="2 3">M2KJ-4</strain>
    </source>
</reference>
<dbReference type="Proteomes" id="UP000265581">
    <property type="component" value="Unassembled WGS sequence"/>
</dbReference>
<sequence>MIAATAIIGSATVAAQAATAYTPTGSTVTFAKTAGLSNITLTEIEANQMFPCSTFSMAGSVVSSGTSRSYGANGLALPSTTTGGCTNWWSAFTVTASGSWGMTVVGDTVGTVAPSRLTNVLLTVTMPQCTFSIGGVVNGTFDTATQRFTPVSGASGLTLTNIPAPTPSRPQTLCATLDFQVTDTIAVGGSWTNTGPAVGVANP</sequence>
<feature type="signal peptide" evidence="1">
    <location>
        <begin position="1"/>
        <end position="17"/>
    </location>
</feature>